<dbReference type="HOGENOM" id="CLU_3230896_0_0_4"/>
<evidence type="ECO:0000313" key="1">
    <source>
        <dbReference type="EMBL" id="ADN57827.1"/>
    </source>
</evidence>
<sequence length="43" mass="4317">MRCFNSMAAASCFGKIATTCLTSDGNPACDARRAGAFLNGGAS</sequence>
<proteinExistence type="predicted"/>
<gene>
    <name evidence="1" type="ordered locus">BC1003_1861</name>
</gene>
<dbReference type="AlphaFoldDB" id="E1T9T9"/>
<accession>E1T9T9</accession>
<dbReference type="EMBL" id="CP002217">
    <property type="protein sequence ID" value="ADN57827.1"/>
    <property type="molecule type" value="Genomic_DNA"/>
</dbReference>
<dbReference type="STRING" id="640512.BC1003_1861"/>
<dbReference type="KEGG" id="bgf:BC1003_1861"/>
<organism evidence="1">
    <name type="scientific">Burkholderia sp. (strain CCGE1003)</name>
    <dbReference type="NCBI Taxonomy" id="640512"/>
    <lineage>
        <taxon>Bacteria</taxon>
        <taxon>Pseudomonadati</taxon>
        <taxon>Pseudomonadota</taxon>
        <taxon>Betaproteobacteria</taxon>
        <taxon>Burkholderiales</taxon>
        <taxon>Burkholderiaceae</taxon>
        <taxon>Burkholderia</taxon>
    </lineage>
</organism>
<protein>
    <submittedName>
        <fullName evidence="1">Uncharacterized protein</fullName>
    </submittedName>
</protein>
<name>E1T9T9_BURSG</name>
<reference evidence="1" key="1">
    <citation type="submission" date="2010-09" db="EMBL/GenBank/DDBJ databases">
        <title>Complete sequence of chromosome1 of Burkholderia sp. CCGE1003.</title>
        <authorList>
            <consortium name="US DOE Joint Genome Institute"/>
            <person name="Lucas S."/>
            <person name="Copeland A."/>
            <person name="Lapidus A."/>
            <person name="Cheng J.-F."/>
            <person name="Bruce D."/>
            <person name="Goodwin L."/>
            <person name="Pitluck S."/>
            <person name="Daligault H."/>
            <person name="Davenport K."/>
            <person name="Detter J.C."/>
            <person name="Han C."/>
            <person name="Tapia R."/>
            <person name="Land M."/>
            <person name="Hauser L."/>
            <person name="Jeffries C."/>
            <person name="Kyrpides N."/>
            <person name="Ivanova N."/>
            <person name="Ovchinnikova G."/>
            <person name="Martinez-Romero E."/>
            <person name="Rogel M.A."/>
            <person name="Auchtung J."/>
            <person name="Tiedje J.M."/>
            <person name="Woyke T."/>
        </authorList>
    </citation>
    <scope>NUCLEOTIDE SEQUENCE</scope>
    <source>
        <strain evidence="1">CCGE1003</strain>
    </source>
</reference>